<feature type="region of interest" description="Disordered" evidence="1">
    <location>
        <begin position="228"/>
        <end position="248"/>
    </location>
</feature>
<organism evidence="2 3">
    <name type="scientific">Extremus antarcticus</name>
    <dbReference type="NCBI Taxonomy" id="702011"/>
    <lineage>
        <taxon>Eukaryota</taxon>
        <taxon>Fungi</taxon>
        <taxon>Dikarya</taxon>
        <taxon>Ascomycota</taxon>
        <taxon>Pezizomycotina</taxon>
        <taxon>Dothideomycetes</taxon>
        <taxon>Dothideomycetidae</taxon>
        <taxon>Mycosphaerellales</taxon>
        <taxon>Extremaceae</taxon>
        <taxon>Extremus</taxon>
    </lineage>
</organism>
<accession>A0AAJ0DLV8</accession>
<feature type="region of interest" description="Disordered" evidence="1">
    <location>
        <begin position="136"/>
        <end position="207"/>
    </location>
</feature>
<feature type="region of interest" description="Disordered" evidence="1">
    <location>
        <begin position="1"/>
        <end position="30"/>
    </location>
</feature>
<comment type="caution">
    <text evidence="2">The sequence shown here is derived from an EMBL/GenBank/DDBJ whole genome shotgun (WGS) entry which is preliminary data.</text>
</comment>
<gene>
    <name evidence="2" type="ORF">LTR09_005999</name>
</gene>
<dbReference type="AlphaFoldDB" id="A0AAJ0DLV8"/>
<proteinExistence type="predicted"/>
<feature type="compositionally biased region" description="Acidic residues" evidence="1">
    <location>
        <begin position="163"/>
        <end position="199"/>
    </location>
</feature>
<keyword evidence="3" id="KW-1185">Reference proteome</keyword>
<sequence length="330" mass="34673">MPPQKGQQRAPPKLSPAEQKALHPNTGKRWTNKEVAFVVKSKNDGHEHSVAEKILLRSNMSIRIKYHKRMKEIKAEEKAMARAAKRKYPAVIKIPARRADCADCAMPSQPVAGSIQPPPVSKAVFQSLREYVFPSTPTRTGSGARVAPATTREATVPLASTAEVDDEETVAGNDAEVDDEETTAGSDAGEEEDDDEEVTDAPACPPWCPGPARTPYAYHAAPSTAAAQTAHASHAGPSTTAASSAPAAAPPSYTYGGGYGTYGLGNASQAGPSTTAARSAPAAAPPSYTYGSGTNSYGLANVVSVWDRRTILNPRPHYCECPANGACRCG</sequence>
<protein>
    <recommendedName>
        <fullName evidence="4">Myb-like domain-containing protein</fullName>
    </recommendedName>
</protein>
<name>A0AAJ0DLV8_9PEZI</name>
<dbReference type="Proteomes" id="UP001271007">
    <property type="component" value="Unassembled WGS sequence"/>
</dbReference>
<reference evidence="2" key="1">
    <citation type="submission" date="2023-04" db="EMBL/GenBank/DDBJ databases">
        <title>Black Yeasts Isolated from many extreme environments.</title>
        <authorList>
            <person name="Coleine C."/>
            <person name="Stajich J.E."/>
            <person name="Selbmann L."/>
        </authorList>
    </citation>
    <scope>NUCLEOTIDE SEQUENCE</scope>
    <source>
        <strain evidence="2">CCFEE 5312</strain>
    </source>
</reference>
<evidence type="ECO:0000313" key="3">
    <source>
        <dbReference type="Proteomes" id="UP001271007"/>
    </source>
</evidence>
<dbReference type="EMBL" id="JAWDJX010000018">
    <property type="protein sequence ID" value="KAK3052935.1"/>
    <property type="molecule type" value="Genomic_DNA"/>
</dbReference>
<evidence type="ECO:0000256" key="1">
    <source>
        <dbReference type="SAM" id="MobiDB-lite"/>
    </source>
</evidence>
<evidence type="ECO:0000313" key="2">
    <source>
        <dbReference type="EMBL" id="KAK3052935.1"/>
    </source>
</evidence>
<evidence type="ECO:0008006" key="4">
    <source>
        <dbReference type="Google" id="ProtNLM"/>
    </source>
</evidence>